<dbReference type="PANTHER" id="PTHR24412:SF462">
    <property type="entry name" value="KELCH-LIKE PROTEIN 38"/>
    <property type="match status" value="1"/>
</dbReference>
<dbReference type="Pfam" id="PF00651">
    <property type="entry name" value="BTB"/>
    <property type="match status" value="1"/>
</dbReference>
<dbReference type="InterPro" id="IPR017096">
    <property type="entry name" value="BTB-kelch_protein"/>
</dbReference>
<dbReference type="InterPro" id="IPR056737">
    <property type="entry name" value="Beta-prop_ATRN-MKLN-like"/>
</dbReference>
<dbReference type="Pfam" id="PF07707">
    <property type="entry name" value="BACK"/>
    <property type="match status" value="1"/>
</dbReference>
<dbReference type="CDD" id="cd18476">
    <property type="entry name" value="BACK_KLHL38"/>
    <property type="match status" value="1"/>
</dbReference>
<dbReference type="FunFam" id="1.25.40.420:FF:000001">
    <property type="entry name" value="Kelch-like family member 12"/>
    <property type="match status" value="1"/>
</dbReference>
<dbReference type="SMART" id="SM00225">
    <property type="entry name" value="BTB"/>
    <property type="match status" value="1"/>
</dbReference>
<dbReference type="SUPFAM" id="SSF54695">
    <property type="entry name" value="POZ domain"/>
    <property type="match status" value="1"/>
</dbReference>
<evidence type="ECO:0000313" key="4">
    <source>
        <dbReference type="Ensembl" id="ENSPCEP00000000469.1"/>
    </source>
</evidence>
<dbReference type="InterPro" id="IPR011333">
    <property type="entry name" value="SKP1/BTB/POZ_sf"/>
</dbReference>
<dbReference type="Ensembl" id="ENSPCET00000000480.1">
    <property type="protein sequence ID" value="ENSPCEP00000000469.1"/>
    <property type="gene ID" value="ENSPCEG00000000410.1"/>
</dbReference>
<proteinExistence type="predicted"/>
<name>A0A8C8R5R0_9SAUR</name>
<dbReference type="SMART" id="SM00612">
    <property type="entry name" value="Kelch"/>
    <property type="match status" value="5"/>
</dbReference>
<dbReference type="PIRSF" id="PIRSF037037">
    <property type="entry name" value="Kelch-like_protein_gigaxonin"/>
    <property type="match status" value="1"/>
</dbReference>
<keyword evidence="1" id="KW-0880">Kelch repeat</keyword>
<organism evidence="4 5">
    <name type="scientific">Pelusios castaneus</name>
    <name type="common">West African mud turtle</name>
    <dbReference type="NCBI Taxonomy" id="367368"/>
    <lineage>
        <taxon>Eukaryota</taxon>
        <taxon>Metazoa</taxon>
        <taxon>Chordata</taxon>
        <taxon>Craniata</taxon>
        <taxon>Vertebrata</taxon>
        <taxon>Euteleostomi</taxon>
        <taxon>Archelosauria</taxon>
        <taxon>Testudinata</taxon>
        <taxon>Testudines</taxon>
        <taxon>Pleurodira</taxon>
        <taxon>Pelomedusidae</taxon>
        <taxon>Pelusios</taxon>
    </lineage>
</organism>
<dbReference type="PANTHER" id="PTHR24412">
    <property type="entry name" value="KELCH PROTEIN"/>
    <property type="match status" value="1"/>
</dbReference>
<dbReference type="Gene3D" id="2.120.10.80">
    <property type="entry name" value="Kelch-type beta propeller"/>
    <property type="match status" value="2"/>
</dbReference>
<dbReference type="InterPro" id="IPR011705">
    <property type="entry name" value="BACK"/>
</dbReference>
<dbReference type="Proteomes" id="UP000694393">
    <property type="component" value="Unplaced"/>
</dbReference>
<evidence type="ECO:0000259" key="3">
    <source>
        <dbReference type="PROSITE" id="PS50097"/>
    </source>
</evidence>
<reference evidence="4" key="1">
    <citation type="submission" date="2025-08" db="UniProtKB">
        <authorList>
            <consortium name="Ensembl"/>
        </authorList>
    </citation>
    <scope>IDENTIFICATION</scope>
</reference>
<dbReference type="PROSITE" id="PS50097">
    <property type="entry name" value="BTB"/>
    <property type="match status" value="1"/>
</dbReference>
<dbReference type="Gene3D" id="1.25.40.420">
    <property type="match status" value="1"/>
</dbReference>
<dbReference type="CDD" id="cd18268">
    <property type="entry name" value="BTB_POZ_KLHL38"/>
    <property type="match status" value="1"/>
</dbReference>
<dbReference type="InterPro" id="IPR006652">
    <property type="entry name" value="Kelch_1"/>
</dbReference>
<dbReference type="AlphaFoldDB" id="A0A8C8R5R0"/>
<dbReference type="Pfam" id="PF24981">
    <property type="entry name" value="Beta-prop_ATRN-LZTR1"/>
    <property type="match status" value="1"/>
</dbReference>
<dbReference type="InterPro" id="IPR000210">
    <property type="entry name" value="BTB/POZ_dom"/>
</dbReference>
<evidence type="ECO:0000256" key="2">
    <source>
        <dbReference type="ARBA" id="ARBA00022737"/>
    </source>
</evidence>
<evidence type="ECO:0000256" key="1">
    <source>
        <dbReference type="ARBA" id="ARBA00022441"/>
    </source>
</evidence>
<keyword evidence="5" id="KW-1185">Reference proteome</keyword>
<protein>
    <submittedName>
        <fullName evidence="4">Kelch like family member 38</fullName>
    </submittedName>
</protein>
<feature type="domain" description="BTB" evidence="3">
    <location>
        <begin position="34"/>
        <end position="101"/>
    </location>
</feature>
<keyword evidence="2" id="KW-0677">Repeat</keyword>
<dbReference type="Gene3D" id="3.30.710.10">
    <property type="entry name" value="Potassium Channel Kv1.1, Chain A"/>
    <property type="match status" value="1"/>
</dbReference>
<dbReference type="InterPro" id="IPR030568">
    <property type="entry name" value="KLHL38_BACK"/>
</dbReference>
<sequence>MEEESAKDLLFKDQDFSSELLRQLNVLRQNGMLTDVTLCTSEFEIPCHRNVLASSSPYFKAMFCNNFKESCQAKVSLKGIDSNILYQIVLYVYTGEILITPENVLYLMEATSMLQYIKLFQACSLYLQDQLTPDNCLSMIRLSKTLSCQNLNKKAKEVALKCFPEVASSEDLKELCALELIDYLGDDELCGEEEQVFETLMVWIRHDLQARQGYIQDLFRKVRLQYVHPTFLFHFIANDSLIQSSPACRNLLESARRQMFSLYGNSTPDIKPMWHVPRRYSYQEFLIIIGGRKDNQTTTRDVLLYDEKTNQWLSLAKHPVRLYKASAVSLHSNIYVLGGMPVSSGKSPVTNSVYIFSLKLNQWRLVEPMLVPRYSHRSIAYKNYIFSIGGIGENQEILNSMERYDSIYNIWENMANMPVAVLHPAIAAKDQRIYLFGGEDIMQNPVRLIQVYHISRNMWFRMETRMVKNVCAPAVVIGDRIIIVGGYTRRIIAYDTKANKFVKCADMKDRRMHHGAAVIKNKLYVTGGRCLTADNMIQDSDSLDCYDPETDTWTTKGKLPHKLFDHGCLALQCVPYSNLL</sequence>
<dbReference type="SMART" id="SM00875">
    <property type="entry name" value="BACK"/>
    <property type="match status" value="1"/>
</dbReference>
<dbReference type="InterPro" id="IPR015915">
    <property type="entry name" value="Kelch-typ_b-propeller"/>
</dbReference>
<dbReference type="SUPFAM" id="SSF117281">
    <property type="entry name" value="Kelch motif"/>
    <property type="match status" value="1"/>
</dbReference>
<reference evidence="4" key="2">
    <citation type="submission" date="2025-09" db="UniProtKB">
        <authorList>
            <consortium name="Ensembl"/>
        </authorList>
    </citation>
    <scope>IDENTIFICATION</scope>
</reference>
<evidence type="ECO:0000313" key="5">
    <source>
        <dbReference type="Proteomes" id="UP000694393"/>
    </source>
</evidence>
<accession>A0A8C8R5R0</accession>
<dbReference type="Pfam" id="PF01344">
    <property type="entry name" value="Kelch_1"/>
    <property type="match status" value="1"/>
</dbReference>